<proteinExistence type="inferred from homology"/>
<dbReference type="GO" id="GO:0005886">
    <property type="term" value="C:plasma membrane"/>
    <property type="evidence" value="ECO:0007669"/>
    <property type="project" value="UniProtKB-SubCell"/>
</dbReference>
<comment type="function">
    <text evidence="9">Essential subunit of the Sec protein translocation channel SecYEG. Clamps together the 2 halves of SecY. May contact the channel plug during translocation.</text>
</comment>
<keyword evidence="11" id="KW-1185">Reference proteome</keyword>
<evidence type="ECO:0000256" key="1">
    <source>
        <dbReference type="ARBA" id="ARBA00004370"/>
    </source>
</evidence>
<keyword evidence="5 9" id="KW-0653">Protein transport</keyword>
<feature type="transmembrane region" description="Helical" evidence="9">
    <location>
        <begin position="25"/>
        <end position="46"/>
    </location>
</feature>
<evidence type="ECO:0000256" key="6">
    <source>
        <dbReference type="ARBA" id="ARBA00022989"/>
    </source>
</evidence>
<dbReference type="InterPro" id="IPR001901">
    <property type="entry name" value="Translocase_SecE/Sec61-g"/>
</dbReference>
<keyword evidence="2 9" id="KW-0813">Transport</keyword>
<reference evidence="10 11" key="1">
    <citation type="submission" date="2014-11" db="EMBL/GenBank/DDBJ databases">
        <title>A Rickettsiales Symbiont of Amoebae With Ancient Features.</title>
        <authorList>
            <person name="Schulz F."/>
            <person name="Martijn J."/>
            <person name="Wascher F."/>
            <person name="Kostanjsek R."/>
            <person name="Ettema T.J."/>
            <person name="Horn M."/>
        </authorList>
    </citation>
    <scope>NUCLEOTIDE SEQUENCE [LARGE SCALE GENOMIC DNA]</scope>
    <source>
        <strain evidence="10 11">UWC36</strain>
    </source>
</reference>
<dbReference type="Gene3D" id="1.20.5.1030">
    <property type="entry name" value="Preprotein translocase secy subunit"/>
    <property type="match status" value="1"/>
</dbReference>
<accession>A0A0C1QIX1</accession>
<protein>
    <recommendedName>
        <fullName evidence="9">Protein translocase subunit SecE</fullName>
    </recommendedName>
</protein>
<dbReference type="Proteomes" id="UP000031258">
    <property type="component" value="Unassembled WGS sequence"/>
</dbReference>
<dbReference type="STRING" id="86105.NF27_DP00030"/>
<evidence type="ECO:0000256" key="2">
    <source>
        <dbReference type="ARBA" id="ARBA00022448"/>
    </source>
</evidence>
<gene>
    <name evidence="9" type="primary">secE</name>
    <name evidence="10" type="ORF">NF27_DP00030</name>
</gene>
<dbReference type="PANTHER" id="PTHR33910">
    <property type="entry name" value="PROTEIN TRANSLOCASE SUBUNIT SECE"/>
    <property type="match status" value="1"/>
</dbReference>
<evidence type="ECO:0000256" key="8">
    <source>
        <dbReference type="ARBA" id="ARBA00023136"/>
    </source>
</evidence>
<dbReference type="HAMAP" id="MF_00422">
    <property type="entry name" value="SecE"/>
    <property type="match status" value="1"/>
</dbReference>
<dbReference type="PROSITE" id="PS01067">
    <property type="entry name" value="SECE_SEC61G"/>
    <property type="match status" value="1"/>
</dbReference>
<dbReference type="GO" id="GO:0065002">
    <property type="term" value="P:intracellular protein transmembrane transport"/>
    <property type="evidence" value="ECO:0007669"/>
    <property type="project" value="UniProtKB-UniRule"/>
</dbReference>
<comment type="similarity">
    <text evidence="9">Belongs to the SecE/SEC61-gamma family.</text>
</comment>
<evidence type="ECO:0000313" key="10">
    <source>
        <dbReference type="EMBL" id="KIE05459.1"/>
    </source>
</evidence>
<dbReference type="NCBIfam" id="TIGR00964">
    <property type="entry name" value="secE_bact"/>
    <property type="match status" value="1"/>
</dbReference>
<dbReference type="RefSeq" id="WP_075260584.1">
    <property type="nucleotide sequence ID" value="NZ_JSWE01000092.1"/>
</dbReference>
<evidence type="ECO:0000256" key="5">
    <source>
        <dbReference type="ARBA" id="ARBA00022927"/>
    </source>
</evidence>
<organism evidence="10 11">
    <name type="scientific">Candidatus Jidaibacter acanthamoebae</name>
    <dbReference type="NCBI Taxonomy" id="86105"/>
    <lineage>
        <taxon>Bacteria</taxon>
        <taxon>Pseudomonadati</taxon>
        <taxon>Pseudomonadota</taxon>
        <taxon>Alphaproteobacteria</taxon>
        <taxon>Rickettsiales</taxon>
        <taxon>Candidatus Midichloriaceae</taxon>
        <taxon>Candidatus Jidaibacter</taxon>
    </lineage>
</organism>
<evidence type="ECO:0000313" key="11">
    <source>
        <dbReference type="Proteomes" id="UP000031258"/>
    </source>
</evidence>
<evidence type="ECO:0000256" key="3">
    <source>
        <dbReference type="ARBA" id="ARBA00022475"/>
    </source>
</evidence>
<keyword evidence="3 9" id="KW-1003">Cell membrane</keyword>
<keyword evidence="6 9" id="KW-1133">Transmembrane helix</keyword>
<dbReference type="PANTHER" id="PTHR33910:SF1">
    <property type="entry name" value="PROTEIN TRANSLOCASE SUBUNIT SECE"/>
    <property type="match status" value="1"/>
</dbReference>
<evidence type="ECO:0000256" key="9">
    <source>
        <dbReference type="HAMAP-Rule" id="MF_00422"/>
    </source>
</evidence>
<keyword evidence="8 9" id="KW-0472">Membrane</keyword>
<dbReference type="InterPro" id="IPR038379">
    <property type="entry name" value="SecE_sf"/>
</dbReference>
<dbReference type="InterPro" id="IPR005807">
    <property type="entry name" value="SecE_bac"/>
</dbReference>
<evidence type="ECO:0000256" key="4">
    <source>
        <dbReference type="ARBA" id="ARBA00022692"/>
    </source>
</evidence>
<comment type="subunit">
    <text evidence="9">Component of the Sec protein translocase complex. Heterotrimer consisting of SecY, SecE and SecG subunits. The heterotrimers can form oligomers, although 1 heterotrimer is thought to be able to translocate proteins. Interacts with the ribosome. Interacts with SecDF, and other proteins may be involved. Interacts with SecA.</text>
</comment>
<dbReference type="GO" id="GO:0006605">
    <property type="term" value="P:protein targeting"/>
    <property type="evidence" value="ECO:0007669"/>
    <property type="project" value="UniProtKB-UniRule"/>
</dbReference>
<dbReference type="AlphaFoldDB" id="A0A0C1QIX1"/>
<dbReference type="Pfam" id="PF00584">
    <property type="entry name" value="SecE"/>
    <property type="match status" value="1"/>
</dbReference>
<name>A0A0C1QIX1_9RICK</name>
<dbReference type="GO" id="GO:0008320">
    <property type="term" value="F:protein transmembrane transporter activity"/>
    <property type="evidence" value="ECO:0007669"/>
    <property type="project" value="UniProtKB-UniRule"/>
</dbReference>
<comment type="subcellular location">
    <subcellularLocation>
        <location evidence="9">Cell membrane</location>
        <topology evidence="9">Single-pass membrane protein</topology>
    </subcellularLocation>
    <subcellularLocation>
        <location evidence="1">Membrane</location>
    </subcellularLocation>
</comment>
<keyword evidence="4 9" id="KW-0812">Transmembrane</keyword>
<evidence type="ECO:0000256" key="7">
    <source>
        <dbReference type="ARBA" id="ARBA00023010"/>
    </source>
</evidence>
<dbReference type="GO" id="GO:0009306">
    <property type="term" value="P:protein secretion"/>
    <property type="evidence" value="ECO:0007669"/>
    <property type="project" value="UniProtKB-UniRule"/>
</dbReference>
<sequence length="60" mass="6912">MKIAEFAREVKLETMKILWPTRKESLMTCVMVLFITAISGVFFLLVDSAIYKIIQFILGI</sequence>
<keyword evidence="7 9" id="KW-0811">Translocation</keyword>
<dbReference type="GO" id="GO:0043952">
    <property type="term" value="P:protein transport by the Sec complex"/>
    <property type="evidence" value="ECO:0007669"/>
    <property type="project" value="UniProtKB-UniRule"/>
</dbReference>
<dbReference type="EMBL" id="JSWE01000092">
    <property type="protein sequence ID" value="KIE05459.1"/>
    <property type="molecule type" value="Genomic_DNA"/>
</dbReference>
<comment type="caution">
    <text evidence="10">The sequence shown here is derived from an EMBL/GenBank/DDBJ whole genome shotgun (WGS) entry which is preliminary data.</text>
</comment>